<dbReference type="InterPro" id="IPR016024">
    <property type="entry name" value="ARM-type_fold"/>
</dbReference>
<dbReference type="GO" id="GO:0000774">
    <property type="term" value="F:adenyl-nucleotide exchange factor activity"/>
    <property type="evidence" value="ECO:0007669"/>
    <property type="project" value="TreeGrafter"/>
</dbReference>
<gene>
    <name evidence="3" type="ORF">KP79_PYT18679</name>
</gene>
<dbReference type="GO" id="GO:0005783">
    <property type="term" value="C:endoplasmic reticulum"/>
    <property type="evidence" value="ECO:0007669"/>
    <property type="project" value="TreeGrafter"/>
</dbReference>
<dbReference type="OrthoDB" id="10250458at2759"/>
<proteinExistence type="predicted"/>
<dbReference type="PANTHER" id="PTHR19316">
    <property type="entry name" value="PROTEIN FOLDING REGULATOR"/>
    <property type="match status" value="1"/>
</dbReference>
<keyword evidence="1" id="KW-0677">Repeat</keyword>
<dbReference type="InterPro" id="IPR050693">
    <property type="entry name" value="Hsp70_NEF-Inhibitors"/>
</dbReference>
<feature type="domain" description="Nucleotide exchange factor Fes1" evidence="2">
    <location>
        <begin position="19"/>
        <end position="105"/>
    </location>
</feature>
<dbReference type="EMBL" id="NEDP02001544">
    <property type="protein sequence ID" value="OWF53023.1"/>
    <property type="molecule type" value="Genomic_DNA"/>
</dbReference>
<name>A0A210QWD4_MIZYE</name>
<evidence type="ECO:0000313" key="3">
    <source>
        <dbReference type="EMBL" id="OWF53023.1"/>
    </source>
</evidence>
<dbReference type="Pfam" id="PF08609">
    <property type="entry name" value="Fes1"/>
    <property type="match status" value="1"/>
</dbReference>
<sequence>MSASGGGDDQRESRVPRDMQGLVKFCIEQGAECDNPEGMLSQMTAERREWLESALSNMTTNPVTRMKEGLIKMNQPDDEDNENLTDEKIAAIEEIMEWCENIDLAIDFHKIGGYEVLAKQFDHSEPEVRWNALELLGILVQNNPYCQEAAIKHGLLPLALQIIDNDNNATVRTKALYAISCLCRDVPDAQKVFVEKDGFSVIMRAMQTDVEKLKIKAAFMLSSMCNEKPEFKDIMCDIGMIDQLVGHLQEEHGAFHEHMMSALLTIVRDHPRAYEECHRHELNLISTLNNRTEFLKGKEEFQEELEYATELLRLLEDPDTSDVAR</sequence>
<organism evidence="3 4">
    <name type="scientific">Mizuhopecten yessoensis</name>
    <name type="common">Japanese scallop</name>
    <name type="synonym">Patinopecten yessoensis</name>
    <dbReference type="NCBI Taxonomy" id="6573"/>
    <lineage>
        <taxon>Eukaryota</taxon>
        <taxon>Metazoa</taxon>
        <taxon>Spiralia</taxon>
        <taxon>Lophotrochozoa</taxon>
        <taxon>Mollusca</taxon>
        <taxon>Bivalvia</taxon>
        <taxon>Autobranchia</taxon>
        <taxon>Pteriomorphia</taxon>
        <taxon>Pectinida</taxon>
        <taxon>Pectinoidea</taxon>
        <taxon>Pectinidae</taxon>
        <taxon>Mizuhopecten</taxon>
    </lineage>
</organism>
<dbReference type="InterPro" id="IPR013918">
    <property type="entry name" value="Nucleotide_exch_fac_Fes1"/>
</dbReference>
<comment type="caution">
    <text evidence="3">The sequence shown here is derived from an EMBL/GenBank/DDBJ whole genome shotgun (WGS) entry which is preliminary data.</text>
</comment>
<reference evidence="3 4" key="1">
    <citation type="journal article" date="2017" name="Nat. Ecol. Evol.">
        <title>Scallop genome provides insights into evolution of bilaterian karyotype and development.</title>
        <authorList>
            <person name="Wang S."/>
            <person name="Zhang J."/>
            <person name="Jiao W."/>
            <person name="Li J."/>
            <person name="Xun X."/>
            <person name="Sun Y."/>
            <person name="Guo X."/>
            <person name="Huan P."/>
            <person name="Dong B."/>
            <person name="Zhang L."/>
            <person name="Hu X."/>
            <person name="Sun X."/>
            <person name="Wang J."/>
            <person name="Zhao C."/>
            <person name="Wang Y."/>
            <person name="Wang D."/>
            <person name="Huang X."/>
            <person name="Wang R."/>
            <person name="Lv J."/>
            <person name="Li Y."/>
            <person name="Zhang Z."/>
            <person name="Liu B."/>
            <person name="Lu W."/>
            <person name="Hui Y."/>
            <person name="Liang J."/>
            <person name="Zhou Z."/>
            <person name="Hou R."/>
            <person name="Li X."/>
            <person name="Liu Y."/>
            <person name="Li H."/>
            <person name="Ning X."/>
            <person name="Lin Y."/>
            <person name="Zhao L."/>
            <person name="Xing Q."/>
            <person name="Dou J."/>
            <person name="Li Y."/>
            <person name="Mao J."/>
            <person name="Guo H."/>
            <person name="Dou H."/>
            <person name="Li T."/>
            <person name="Mu C."/>
            <person name="Jiang W."/>
            <person name="Fu Q."/>
            <person name="Fu X."/>
            <person name="Miao Y."/>
            <person name="Liu J."/>
            <person name="Yu Q."/>
            <person name="Li R."/>
            <person name="Liao H."/>
            <person name="Li X."/>
            <person name="Kong Y."/>
            <person name="Jiang Z."/>
            <person name="Chourrout D."/>
            <person name="Li R."/>
            <person name="Bao Z."/>
        </authorList>
    </citation>
    <scope>NUCLEOTIDE SEQUENCE [LARGE SCALE GENOMIC DNA]</scope>
    <source>
        <strain evidence="3 4">PY_sf001</strain>
    </source>
</reference>
<dbReference type="InterPro" id="IPR011989">
    <property type="entry name" value="ARM-like"/>
</dbReference>
<dbReference type="Gene3D" id="1.25.10.10">
    <property type="entry name" value="Leucine-rich Repeat Variant"/>
    <property type="match status" value="1"/>
</dbReference>
<dbReference type="SUPFAM" id="SSF48371">
    <property type="entry name" value="ARM repeat"/>
    <property type="match status" value="1"/>
</dbReference>
<evidence type="ECO:0000256" key="1">
    <source>
        <dbReference type="ARBA" id="ARBA00022737"/>
    </source>
</evidence>
<evidence type="ECO:0000259" key="2">
    <source>
        <dbReference type="Pfam" id="PF08609"/>
    </source>
</evidence>
<keyword evidence="4" id="KW-1185">Reference proteome</keyword>
<dbReference type="Proteomes" id="UP000242188">
    <property type="component" value="Unassembled WGS sequence"/>
</dbReference>
<accession>A0A210QWD4</accession>
<protein>
    <submittedName>
        <fullName evidence="3">Hsp70-binding protein 1</fullName>
    </submittedName>
</protein>
<dbReference type="STRING" id="6573.A0A210QWD4"/>
<evidence type="ECO:0000313" key="4">
    <source>
        <dbReference type="Proteomes" id="UP000242188"/>
    </source>
</evidence>
<dbReference type="AlphaFoldDB" id="A0A210QWD4"/>
<dbReference type="PANTHER" id="PTHR19316:SF18">
    <property type="entry name" value="HSP70-BINDING PROTEIN 1"/>
    <property type="match status" value="1"/>
</dbReference>